<dbReference type="RefSeq" id="WP_130851483.1">
    <property type="nucleotide sequence ID" value="NZ_UYIG01000046.1"/>
</dbReference>
<dbReference type="PANTHER" id="PTHR40396">
    <property type="entry name" value="ATPASE-LIKE PROTEIN"/>
    <property type="match status" value="1"/>
</dbReference>
<dbReference type="InterPro" id="IPR003959">
    <property type="entry name" value="ATPase_AAA_core"/>
</dbReference>
<dbReference type="OrthoDB" id="9809324at2"/>
<accession>A0A660DZQ6</accession>
<keyword evidence="3" id="KW-1185">Reference proteome</keyword>
<dbReference type="PANTHER" id="PTHR40396:SF1">
    <property type="entry name" value="ATPASE AAA-TYPE CORE DOMAIN-CONTAINING PROTEIN"/>
    <property type="match status" value="1"/>
</dbReference>
<dbReference type="GO" id="GO:0016887">
    <property type="term" value="F:ATP hydrolysis activity"/>
    <property type="evidence" value="ECO:0007669"/>
    <property type="project" value="InterPro"/>
</dbReference>
<dbReference type="Proteomes" id="UP000289996">
    <property type="component" value="Unassembled WGS sequence"/>
</dbReference>
<evidence type="ECO:0000313" key="3">
    <source>
        <dbReference type="Proteomes" id="UP000289996"/>
    </source>
</evidence>
<dbReference type="InterPro" id="IPR027417">
    <property type="entry name" value="P-loop_NTPase"/>
</dbReference>
<dbReference type="GO" id="GO:0005524">
    <property type="term" value="F:ATP binding"/>
    <property type="evidence" value="ECO:0007669"/>
    <property type="project" value="InterPro"/>
</dbReference>
<proteinExistence type="predicted"/>
<dbReference type="AlphaFoldDB" id="A0A660DZQ6"/>
<sequence length="407" mass="47558">MLVDFKVSNYRSFKNEQDFSMETGKRLRKYQTTNTIQTKHERLLKSALLFGANANGKTNLINALVMLKWLIVNPTTDELQPLKTDTFGYNQASTRFEITFSDAQYQYNYILDYTVDEVVYEALSVDEQVVFKRNRQSFDQLPPQLAVVSDNIRKNQLLLYFAQQNNEQQSKLAYKWFVEDLIIVNTDRIRNDKFKLLQDATFKSKFLHFLQAADFNIHDVEVRERQESVSIPESVMKRLIATGAADEDFTFMNSTAYDVYSIHNAQQGTFPVYFDNESTGTKVFMFLALYILSNSEKTLLIDEFDRSYHLELAQALLSLINNKNQTNQFILTTHELSLMDADLRQDQIWFAEKNRFGESELFSIFDFDDPALKRSDFNYKKRYLEGVYGATQLINQKLLLEALEENE</sequence>
<dbReference type="EMBL" id="UYIG01000046">
    <property type="protein sequence ID" value="VDG27715.1"/>
    <property type="molecule type" value="Genomic_DNA"/>
</dbReference>
<evidence type="ECO:0000259" key="1">
    <source>
        <dbReference type="Pfam" id="PF13304"/>
    </source>
</evidence>
<evidence type="ECO:0000313" key="2">
    <source>
        <dbReference type="EMBL" id="VDG27715.1"/>
    </source>
</evidence>
<reference evidence="2 3" key="1">
    <citation type="submission" date="2018-11" db="EMBL/GenBank/DDBJ databases">
        <authorList>
            <person name="Wuyts S."/>
        </authorList>
    </citation>
    <scope>NUCLEOTIDE SEQUENCE [LARGE SCALE GENOMIC DNA]</scope>
    <source>
        <strain evidence="2">Lactobacillus mudanjiangensis AMBF249</strain>
    </source>
</reference>
<dbReference type="Pfam" id="PF13304">
    <property type="entry name" value="AAA_21"/>
    <property type="match status" value="1"/>
</dbReference>
<feature type="domain" description="ATPase AAA-type core" evidence="1">
    <location>
        <begin position="48"/>
        <end position="340"/>
    </location>
</feature>
<dbReference type="Gene3D" id="3.40.50.300">
    <property type="entry name" value="P-loop containing nucleotide triphosphate hydrolases"/>
    <property type="match status" value="1"/>
</dbReference>
<dbReference type="SUPFAM" id="SSF52540">
    <property type="entry name" value="P-loop containing nucleoside triphosphate hydrolases"/>
    <property type="match status" value="1"/>
</dbReference>
<name>A0A660DZQ6_9LACO</name>
<protein>
    <recommendedName>
        <fullName evidence="1">ATPase AAA-type core domain-containing protein</fullName>
    </recommendedName>
</protein>
<gene>
    <name evidence="2" type="ORF">MUDAN_MDHGFNIF_02547</name>
</gene>
<organism evidence="2 3">
    <name type="scientific">Lactiplantibacillus mudanjiangensis</name>
    <dbReference type="NCBI Taxonomy" id="1296538"/>
    <lineage>
        <taxon>Bacteria</taxon>
        <taxon>Bacillati</taxon>
        <taxon>Bacillota</taxon>
        <taxon>Bacilli</taxon>
        <taxon>Lactobacillales</taxon>
        <taxon>Lactobacillaceae</taxon>
        <taxon>Lactiplantibacillus</taxon>
    </lineage>
</organism>